<evidence type="ECO:0000313" key="7">
    <source>
        <dbReference type="Proteomes" id="UP000305675"/>
    </source>
</evidence>
<dbReference type="PANTHER" id="PTHR30537">
    <property type="entry name" value="HTH-TYPE TRANSCRIPTIONAL REGULATOR"/>
    <property type="match status" value="1"/>
</dbReference>
<gene>
    <name evidence="6" type="ORF">FCL42_11790</name>
</gene>
<dbReference type="PANTHER" id="PTHR30537:SF68">
    <property type="entry name" value="TRANSCRIPTIONAL REGULATOR-RELATED"/>
    <property type="match status" value="1"/>
</dbReference>
<evidence type="ECO:0000256" key="4">
    <source>
        <dbReference type="ARBA" id="ARBA00023163"/>
    </source>
</evidence>
<dbReference type="InterPro" id="IPR058163">
    <property type="entry name" value="LysR-type_TF_proteobact-type"/>
</dbReference>
<dbReference type="Pfam" id="PF03466">
    <property type="entry name" value="LysR_substrate"/>
    <property type="match status" value="1"/>
</dbReference>
<dbReference type="SUPFAM" id="SSF46785">
    <property type="entry name" value="Winged helix' DNA-binding domain"/>
    <property type="match status" value="1"/>
</dbReference>
<dbReference type="EMBL" id="SWCJ01000008">
    <property type="protein sequence ID" value="TKB54486.1"/>
    <property type="molecule type" value="Genomic_DNA"/>
</dbReference>
<dbReference type="Gene3D" id="1.10.10.10">
    <property type="entry name" value="Winged helix-like DNA-binding domain superfamily/Winged helix DNA-binding domain"/>
    <property type="match status" value="1"/>
</dbReference>
<dbReference type="SUPFAM" id="SSF53850">
    <property type="entry name" value="Periplasmic binding protein-like II"/>
    <property type="match status" value="1"/>
</dbReference>
<proteinExistence type="inferred from homology"/>
<feature type="domain" description="HTH lysR-type" evidence="5">
    <location>
        <begin position="2"/>
        <end position="59"/>
    </location>
</feature>
<keyword evidence="4" id="KW-0804">Transcription</keyword>
<dbReference type="OrthoDB" id="5821487at2"/>
<dbReference type="GO" id="GO:0043565">
    <property type="term" value="F:sequence-specific DNA binding"/>
    <property type="evidence" value="ECO:0007669"/>
    <property type="project" value="TreeGrafter"/>
</dbReference>
<accession>A0A4U1BN39</accession>
<dbReference type="GO" id="GO:0003700">
    <property type="term" value="F:DNA-binding transcription factor activity"/>
    <property type="evidence" value="ECO:0007669"/>
    <property type="project" value="InterPro"/>
</dbReference>
<dbReference type="GO" id="GO:0006351">
    <property type="term" value="P:DNA-templated transcription"/>
    <property type="evidence" value="ECO:0007669"/>
    <property type="project" value="TreeGrafter"/>
</dbReference>
<keyword evidence="2" id="KW-0805">Transcription regulation</keyword>
<dbReference type="Proteomes" id="UP000305675">
    <property type="component" value="Unassembled WGS sequence"/>
</dbReference>
<organism evidence="6 7">
    <name type="scientific">Ferrimonas aestuarii</name>
    <dbReference type="NCBI Taxonomy" id="2569539"/>
    <lineage>
        <taxon>Bacteria</taxon>
        <taxon>Pseudomonadati</taxon>
        <taxon>Pseudomonadota</taxon>
        <taxon>Gammaproteobacteria</taxon>
        <taxon>Alteromonadales</taxon>
        <taxon>Ferrimonadaceae</taxon>
        <taxon>Ferrimonas</taxon>
    </lineage>
</organism>
<comment type="similarity">
    <text evidence="1">Belongs to the LysR transcriptional regulatory family.</text>
</comment>
<dbReference type="FunFam" id="1.10.10.10:FF:000001">
    <property type="entry name" value="LysR family transcriptional regulator"/>
    <property type="match status" value="1"/>
</dbReference>
<dbReference type="Pfam" id="PF00126">
    <property type="entry name" value="HTH_1"/>
    <property type="match status" value="1"/>
</dbReference>
<dbReference type="Gene3D" id="3.40.190.290">
    <property type="match status" value="1"/>
</dbReference>
<dbReference type="InterPro" id="IPR000847">
    <property type="entry name" value="LysR_HTH_N"/>
</dbReference>
<evidence type="ECO:0000313" key="6">
    <source>
        <dbReference type="EMBL" id="TKB54486.1"/>
    </source>
</evidence>
<dbReference type="PROSITE" id="PS50931">
    <property type="entry name" value="HTH_LYSR"/>
    <property type="match status" value="1"/>
</dbReference>
<dbReference type="InterPro" id="IPR005119">
    <property type="entry name" value="LysR_subst-bd"/>
</dbReference>
<reference evidence="6 7" key="1">
    <citation type="submission" date="2019-04" db="EMBL/GenBank/DDBJ databases">
        <authorList>
            <person name="Hwang J.C."/>
        </authorList>
    </citation>
    <scope>NUCLEOTIDE SEQUENCE [LARGE SCALE GENOMIC DNA]</scope>
    <source>
        <strain evidence="6 7">IMCC35002</strain>
    </source>
</reference>
<dbReference type="InterPro" id="IPR036390">
    <property type="entry name" value="WH_DNA-bd_sf"/>
</dbReference>
<name>A0A4U1BN39_9GAMM</name>
<comment type="caution">
    <text evidence="6">The sequence shown here is derived from an EMBL/GenBank/DDBJ whole genome shotgun (WGS) entry which is preliminary data.</text>
</comment>
<evidence type="ECO:0000256" key="2">
    <source>
        <dbReference type="ARBA" id="ARBA00023015"/>
    </source>
</evidence>
<evidence type="ECO:0000256" key="1">
    <source>
        <dbReference type="ARBA" id="ARBA00009437"/>
    </source>
</evidence>
<evidence type="ECO:0000256" key="3">
    <source>
        <dbReference type="ARBA" id="ARBA00023125"/>
    </source>
</evidence>
<sequence length="294" mass="33942">MPNLDDLQVFCQVVRYKGISAAAKAGGMQRSKVSRRLQELERKLGYQLLIRTTHTIELTEQGRWLYEQTNSHLTVLEEVMTVLEEQNREPKGTLRIAIPPVLGVTEFFTDVIEHYTSLYPKVAVEVEHQKQPIDLRRTNTDIQVLPVYSQAVDDDLVQQYFLELPCAMVASVEYVNRFGEPHCLDDLRHHKLLGSRYSKMQLPESFNYFVYSEDLHLLRNLARDGKGIAMLPTVMLKRGFEEGILKPLLTDHRFSDLKTTLIYASQPYLSQRCRKMVQLLKKTAEKEGLISYPA</sequence>
<dbReference type="AlphaFoldDB" id="A0A4U1BN39"/>
<dbReference type="InterPro" id="IPR036388">
    <property type="entry name" value="WH-like_DNA-bd_sf"/>
</dbReference>
<keyword evidence="7" id="KW-1185">Reference proteome</keyword>
<keyword evidence="3" id="KW-0238">DNA-binding</keyword>
<evidence type="ECO:0000259" key="5">
    <source>
        <dbReference type="PROSITE" id="PS50931"/>
    </source>
</evidence>
<dbReference type="RefSeq" id="WP_136863621.1">
    <property type="nucleotide sequence ID" value="NZ_SWCJ01000008.1"/>
</dbReference>
<protein>
    <submittedName>
        <fullName evidence="6">LysR family transcriptional regulator</fullName>
    </submittedName>
</protein>